<evidence type="ECO:0000256" key="2">
    <source>
        <dbReference type="SAM" id="Phobius"/>
    </source>
</evidence>
<accession>A0ABN8Y6C4</accession>
<proteinExistence type="predicted"/>
<evidence type="ECO:0000313" key="3">
    <source>
        <dbReference type="EMBL" id="CAI9155354.1"/>
    </source>
</evidence>
<evidence type="ECO:0000256" key="1">
    <source>
        <dbReference type="SAM" id="MobiDB-lite"/>
    </source>
</evidence>
<dbReference type="Proteomes" id="UP001176941">
    <property type="component" value="Chromosome 12"/>
</dbReference>
<feature type="compositionally biased region" description="Basic and acidic residues" evidence="1">
    <location>
        <begin position="47"/>
        <end position="90"/>
    </location>
</feature>
<feature type="transmembrane region" description="Helical" evidence="2">
    <location>
        <begin position="122"/>
        <end position="144"/>
    </location>
</feature>
<evidence type="ECO:0000313" key="4">
    <source>
        <dbReference type="Proteomes" id="UP001176941"/>
    </source>
</evidence>
<keyword evidence="2" id="KW-0472">Membrane</keyword>
<dbReference type="EMBL" id="OX459948">
    <property type="protein sequence ID" value="CAI9155354.1"/>
    <property type="molecule type" value="Genomic_DNA"/>
</dbReference>
<protein>
    <submittedName>
        <fullName evidence="3">Uncharacterized protein</fullName>
    </submittedName>
</protein>
<sequence length="150" mass="16857">MIRHLIQKLNPEKRISPPPPQESGKSDPSVPPPSLRRANPGAKKKGGKEIAKGGRAEEMVGLRGCERERARASEPGAERERGGEGERGSEISKIVQDQAGKIIDTRPKFNTNYSIKVKEKTYFPFPLQFLLDLRLFFVLLLFYLQLITSK</sequence>
<gene>
    <name evidence="3" type="ORF">MRATA1EN1_LOCUS4316</name>
</gene>
<feature type="region of interest" description="Disordered" evidence="1">
    <location>
        <begin position="1"/>
        <end position="91"/>
    </location>
</feature>
<keyword evidence="2" id="KW-0812">Transmembrane</keyword>
<name>A0ABN8Y6C4_RANTA</name>
<reference evidence="3" key="1">
    <citation type="submission" date="2023-04" db="EMBL/GenBank/DDBJ databases">
        <authorList>
            <consortium name="ELIXIR-Norway"/>
        </authorList>
    </citation>
    <scope>NUCLEOTIDE SEQUENCE [LARGE SCALE GENOMIC DNA]</scope>
</reference>
<keyword evidence="4" id="KW-1185">Reference proteome</keyword>
<organism evidence="3 4">
    <name type="scientific">Rangifer tarandus platyrhynchus</name>
    <name type="common">Svalbard reindeer</name>
    <dbReference type="NCBI Taxonomy" id="3082113"/>
    <lineage>
        <taxon>Eukaryota</taxon>
        <taxon>Metazoa</taxon>
        <taxon>Chordata</taxon>
        <taxon>Craniata</taxon>
        <taxon>Vertebrata</taxon>
        <taxon>Euteleostomi</taxon>
        <taxon>Mammalia</taxon>
        <taxon>Eutheria</taxon>
        <taxon>Laurasiatheria</taxon>
        <taxon>Artiodactyla</taxon>
        <taxon>Ruminantia</taxon>
        <taxon>Pecora</taxon>
        <taxon>Cervidae</taxon>
        <taxon>Odocoileinae</taxon>
        <taxon>Rangifer</taxon>
    </lineage>
</organism>
<keyword evidence="2" id="KW-1133">Transmembrane helix</keyword>